<dbReference type="SUPFAM" id="SSF63724">
    <property type="entry name" value="Cytolysin/lectin"/>
    <property type="match status" value="1"/>
</dbReference>
<dbReference type="InterPro" id="IPR009104">
    <property type="entry name" value="Anemon_actinoporin-like"/>
</dbReference>
<dbReference type="Proteomes" id="UP000694523">
    <property type="component" value="Unplaced"/>
</dbReference>
<dbReference type="PANTHER" id="PTHR40388">
    <property type="entry name" value="BRYOPORIN"/>
    <property type="match status" value="1"/>
</dbReference>
<proteinExistence type="predicted"/>
<evidence type="ECO:0000256" key="5">
    <source>
        <dbReference type="ARBA" id="ARBA00023331"/>
    </source>
</evidence>
<dbReference type="Ensembl" id="ENSNMLT00000004497.1">
    <property type="protein sequence ID" value="ENSNMLP00000003920.1"/>
    <property type="gene ID" value="ENSNMLG00000002895.1"/>
</dbReference>
<dbReference type="GO" id="GO:0051715">
    <property type="term" value="P:cytolysis in another organism"/>
    <property type="evidence" value="ECO:0007669"/>
    <property type="project" value="InterPro"/>
</dbReference>
<dbReference type="GO" id="GO:0006812">
    <property type="term" value="P:monoatomic cation transport"/>
    <property type="evidence" value="ECO:0007669"/>
    <property type="project" value="InterPro"/>
</dbReference>
<name>A0A8C6SHE7_9GOBI</name>
<dbReference type="Pfam" id="PF06369">
    <property type="entry name" value="Anemone_cytotox"/>
    <property type="match status" value="1"/>
</dbReference>
<keyword evidence="4" id="KW-0472">Membrane</keyword>
<evidence type="ECO:0000313" key="6">
    <source>
        <dbReference type="Ensembl" id="ENSNMLP00000003920.1"/>
    </source>
</evidence>
<dbReference type="Gene3D" id="2.60.270.20">
    <property type="entry name" value="Cytolysin/lectin"/>
    <property type="match status" value="1"/>
</dbReference>
<comment type="subcellular location">
    <subcellularLocation>
        <location evidence="2">Nematocyst</location>
    </subcellularLocation>
    <subcellularLocation>
        <location evidence="1">Target cell membrane</location>
    </subcellularLocation>
</comment>
<keyword evidence="3" id="KW-1052">Target cell membrane</keyword>
<dbReference type="InterPro" id="IPR015926">
    <property type="entry name" value="Cytolysin/lectin"/>
</dbReference>
<keyword evidence="4" id="KW-1053">Target membrane</keyword>
<dbReference type="PANTHER" id="PTHR40388:SF1">
    <property type="entry name" value="BRYOPORIN"/>
    <property type="match status" value="1"/>
</dbReference>
<evidence type="ECO:0000313" key="7">
    <source>
        <dbReference type="Proteomes" id="UP000694523"/>
    </source>
</evidence>
<evidence type="ECO:0000256" key="2">
    <source>
        <dbReference type="ARBA" id="ARBA00004532"/>
    </source>
</evidence>
<dbReference type="AlphaFoldDB" id="A0A8C6SHE7"/>
<organism evidence="6 7">
    <name type="scientific">Neogobius melanostomus</name>
    <name type="common">round goby</name>
    <dbReference type="NCBI Taxonomy" id="47308"/>
    <lineage>
        <taxon>Eukaryota</taxon>
        <taxon>Metazoa</taxon>
        <taxon>Chordata</taxon>
        <taxon>Craniata</taxon>
        <taxon>Vertebrata</taxon>
        <taxon>Euteleostomi</taxon>
        <taxon>Actinopterygii</taxon>
        <taxon>Neopterygii</taxon>
        <taxon>Teleostei</taxon>
        <taxon>Neoteleostei</taxon>
        <taxon>Acanthomorphata</taxon>
        <taxon>Gobiaria</taxon>
        <taxon>Gobiiformes</taxon>
        <taxon>Gobioidei</taxon>
        <taxon>Gobiidae</taxon>
        <taxon>Benthophilinae</taxon>
        <taxon>Neogobiini</taxon>
        <taxon>Neogobius</taxon>
    </lineage>
</organism>
<dbReference type="GO" id="GO:0044218">
    <property type="term" value="C:other organism cell membrane"/>
    <property type="evidence" value="ECO:0007669"/>
    <property type="project" value="UniProtKB-KW"/>
</dbReference>
<dbReference type="GO" id="GO:0042151">
    <property type="term" value="C:nematocyst"/>
    <property type="evidence" value="ECO:0007669"/>
    <property type="project" value="UniProtKB-SubCell"/>
</dbReference>
<keyword evidence="7" id="KW-1185">Reference proteome</keyword>
<evidence type="ECO:0000256" key="1">
    <source>
        <dbReference type="ARBA" id="ARBA00004175"/>
    </source>
</evidence>
<sequence>MRLCGRLRTHIAESEEFEDFAEQTEMAEDLAEQMEIMGDIIDGGINIGELIAKVFPTDHQCSVQIYNWCSKYTLRNQKQHTDTGLCAEPLPPTIKPDSSGKGLFSKTPHAPRGSGGVFTYDLYNTDKKKCEGRMAVLYKVPYDLNLRSIIFAIGIMDMATECDKHLFHNMYKKAPHMFVRGKAGGSSLEFESFVTIRANMSNSGKAVMKIEIIKCQEQEEMTRDSFHS</sequence>
<dbReference type="InterPro" id="IPR050677">
    <property type="entry name" value="Actinoporin_PFT"/>
</dbReference>
<evidence type="ECO:0000256" key="4">
    <source>
        <dbReference type="ARBA" id="ARBA00023298"/>
    </source>
</evidence>
<reference evidence="6" key="2">
    <citation type="submission" date="2025-09" db="UniProtKB">
        <authorList>
            <consortium name="Ensembl"/>
        </authorList>
    </citation>
    <scope>IDENTIFICATION</scope>
</reference>
<accession>A0A8C6SHE7</accession>
<dbReference type="GO" id="GO:0015267">
    <property type="term" value="F:channel activity"/>
    <property type="evidence" value="ECO:0007669"/>
    <property type="project" value="InterPro"/>
</dbReference>
<keyword evidence="5" id="KW-0166">Nematocyst</keyword>
<protein>
    <submittedName>
        <fullName evidence="6">Uncharacterized protein</fullName>
    </submittedName>
</protein>
<dbReference type="GO" id="GO:0046931">
    <property type="term" value="P:pore complex assembly"/>
    <property type="evidence" value="ECO:0007669"/>
    <property type="project" value="InterPro"/>
</dbReference>
<reference evidence="6" key="1">
    <citation type="submission" date="2025-08" db="UniProtKB">
        <authorList>
            <consortium name="Ensembl"/>
        </authorList>
    </citation>
    <scope>IDENTIFICATION</scope>
</reference>
<evidence type="ECO:0000256" key="3">
    <source>
        <dbReference type="ARBA" id="ARBA00022537"/>
    </source>
</evidence>
<dbReference type="GO" id="GO:0046930">
    <property type="term" value="C:pore complex"/>
    <property type="evidence" value="ECO:0007669"/>
    <property type="project" value="InterPro"/>
</dbReference>